<evidence type="ECO:0000313" key="1">
    <source>
        <dbReference type="EMBL" id="GAA4708123.1"/>
    </source>
</evidence>
<accession>A0ABP8XIG0</accession>
<sequence length="116" mass="12795">MNSTTTPGPTMTRATYDRAWARSVIGYWSHVRVRDIDTEFVTLTFGQDVIKIIQLTVTATSTRDAHRLALLLDLPPEAPNPAHAWQTWTGWVSDISNQCAVLVRVTAPIGSTTEAS</sequence>
<reference evidence="2" key="1">
    <citation type="journal article" date="2019" name="Int. J. Syst. Evol. Microbiol.">
        <title>The Global Catalogue of Microorganisms (GCM) 10K type strain sequencing project: providing services to taxonomists for standard genome sequencing and annotation.</title>
        <authorList>
            <consortium name="The Broad Institute Genomics Platform"/>
            <consortium name="The Broad Institute Genome Sequencing Center for Infectious Disease"/>
            <person name="Wu L."/>
            <person name="Ma J."/>
        </authorList>
    </citation>
    <scope>NUCLEOTIDE SEQUENCE [LARGE SCALE GENOMIC DNA]</scope>
    <source>
        <strain evidence="2">JCM 17975</strain>
    </source>
</reference>
<gene>
    <name evidence="1" type="ORF">GCM10023198_33370</name>
</gene>
<comment type="caution">
    <text evidence="1">The sequence shown here is derived from an EMBL/GenBank/DDBJ whole genome shotgun (WGS) entry which is preliminary data.</text>
</comment>
<dbReference type="RefSeq" id="WP_253873316.1">
    <property type="nucleotide sequence ID" value="NZ_BAABHM010000013.1"/>
</dbReference>
<proteinExistence type="predicted"/>
<organism evidence="1 2">
    <name type="scientific">Promicromonospora umidemergens</name>
    <dbReference type="NCBI Taxonomy" id="629679"/>
    <lineage>
        <taxon>Bacteria</taxon>
        <taxon>Bacillati</taxon>
        <taxon>Actinomycetota</taxon>
        <taxon>Actinomycetes</taxon>
        <taxon>Micrococcales</taxon>
        <taxon>Promicromonosporaceae</taxon>
        <taxon>Promicromonospora</taxon>
    </lineage>
</organism>
<dbReference type="Proteomes" id="UP001500843">
    <property type="component" value="Unassembled WGS sequence"/>
</dbReference>
<name>A0ABP8XIG0_9MICO</name>
<protein>
    <submittedName>
        <fullName evidence="1">Uncharacterized protein</fullName>
    </submittedName>
</protein>
<keyword evidence="2" id="KW-1185">Reference proteome</keyword>
<evidence type="ECO:0000313" key="2">
    <source>
        <dbReference type="Proteomes" id="UP001500843"/>
    </source>
</evidence>
<dbReference type="EMBL" id="BAABHM010000013">
    <property type="protein sequence ID" value="GAA4708123.1"/>
    <property type="molecule type" value="Genomic_DNA"/>
</dbReference>